<organism evidence="2 3">
    <name type="scientific">Corallococcus terminator</name>
    <dbReference type="NCBI Taxonomy" id="2316733"/>
    <lineage>
        <taxon>Bacteria</taxon>
        <taxon>Pseudomonadati</taxon>
        <taxon>Myxococcota</taxon>
        <taxon>Myxococcia</taxon>
        <taxon>Myxococcales</taxon>
        <taxon>Cystobacterineae</taxon>
        <taxon>Myxococcaceae</taxon>
        <taxon>Corallococcus</taxon>
    </lineage>
</organism>
<protein>
    <submittedName>
        <fullName evidence="2">Uncharacterized protein</fullName>
    </submittedName>
</protein>
<gene>
    <name evidence="2" type="ORF">D7V88_12185</name>
</gene>
<evidence type="ECO:0000256" key="1">
    <source>
        <dbReference type="SAM" id="MobiDB-lite"/>
    </source>
</evidence>
<sequence>MAEARPAASVTPGSASVPTDQQVALQQDGFEPPGAPPPVDLTGTEGPRPLGQRERALEVTRQSPPGSVGAAIRPLLSGAMQTLGAVGYGMGAAPSAAALAVPGMAATQPGLLERIGENGRAGQAAGREVAAGQVGDFYESQRELLNRPATISNIMEFAQRETDFFRQQPLSVSAPASVMSASTRASLIMTSAVAQRIIP</sequence>
<dbReference type="EMBL" id="RAVZ01000064">
    <property type="protein sequence ID" value="RKG89776.1"/>
    <property type="molecule type" value="Genomic_DNA"/>
</dbReference>
<name>A0A3A8J4I0_9BACT</name>
<evidence type="ECO:0000313" key="3">
    <source>
        <dbReference type="Proteomes" id="UP000268094"/>
    </source>
</evidence>
<reference evidence="3" key="1">
    <citation type="submission" date="2018-09" db="EMBL/GenBank/DDBJ databases">
        <authorList>
            <person name="Livingstone P.G."/>
            <person name="Whitworth D.E."/>
        </authorList>
    </citation>
    <scope>NUCLEOTIDE SEQUENCE [LARGE SCALE GENOMIC DNA]</scope>
    <source>
        <strain evidence="3">CA054A</strain>
    </source>
</reference>
<dbReference type="AlphaFoldDB" id="A0A3A8J4I0"/>
<comment type="caution">
    <text evidence="2">The sequence shown here is derived from an EMBL/GenBank/DDBJ whole genome shotgun (WGS) entry which is preliminary data.</text>
</comment>
<feature type="compositionally biased region" description="Polar residues" evidence="1">
    <location>
        <begin position="11"/>
        <end position="25"/>
    </location>
</feature>
<accession>A0A3A8J4I0</accession>
<evidence type="ECO:0000313" key="2">
    <source>
        <dbReference type="EMBL" id="RKG89776.1"/>
    </source>
</evidence>
<keyword evidence="3" id="KW-1185">Reference proteome</keyword>
<proteinExistence type="predicted"/>
<dbReference type="Proteomes" id="UP000268094">
    <property type="component" value="Unassembled WGS sequence"/>
</dbReference>
<feature type="region of interest" description="Disordered" evidence="1">
    <location>
        <begin position="1"/>
        <end position="50"/>
    </location>
</feature>